<evidence type="ECO:0000256" key="1">
    <source>
        <dbReference type="SAM" id="MobiDB-lite"/>
    </source>
</evidence>
<feature type="region of interest" description="Disordered" evidence="1">
    <location>
        <begin position="161"/>
        <end position="201"/>
    </location>
</feature>
<evidence type="ECO:0000313" key="2">
    <source>
        <dbReference type="EMBL" id="CAD8537967.1"/>
    </source>
</evidence>
<proteinExistence type="predicted"/>
<dbReference type="PANTHER" id="PTHR36971:SF3">
    <property type="entry name" value="C3H1-TYPE DOMAIN-CONTAINING PROTEIN"/>
    <property type="match status" value="1"/>
</dbReference>
<dbReference type="PANTHER" id="PTHR36971">
    <property type="entry name" value="UNNAMED PRODUCT"/>
    <property type="match status" value="1"/>
</dbReference>
<dbReference type="AlphaFoldDB" id="A0A6U5HNL6"/>
<accession>A0A6U5HNL6</accession>
<dbReference type="EMBL" id="HBER01026319">
    <property type="protein sequence ID" value="CAD8537967.1"/>
    <property type="molecule type" value="Transcribed_RNA"/>
</dbReference>
<protein>
    <submittedName>
        <fullName evidence="2">Uncharacterized protein</fullName>
    </submittedName>
</protein>
<evidence type="ECO:0000313" key="3">
    <source>
        <dbReference type="EMBL" id="CAD8537968.1"/>
    </source>
</evidence>
<gene>
    <name evidence="2" type="ORF">CLEP1334_LOCUS13249</name>
    <name evidence="3" type="ORF">CLEP1334_LOCUS13250</name>
</gene>
<reference evidence="2" key="1">
    <citation type="submission" date="2021-01" db="EMBL/GenBank/DDBJ databases">
        <authorList>
            <person name="Corre E."/>
            <person name="Pelletier E."/>
            <person name="Niang G."/>
            <person name="Scheremetjew M."/>
            <person name="Finn R."/>
            <person name="Kale V."/>
            <person name="Holt S."/>
            <person name="Cochrane G."/>
            <person name="Meng A."/>
            <person name="Brown T."/>
            <person name="Cohen L."/>
        </authorList>
    </citation>
    <scope>NUCLEOTIDE SEQUENCE</scope>
    <source>
        <strain evidence="2">RCC1130</strain>
    </source>
</reference>
<dbReference type="EMBL" id="HBER01026320">
    <property type="protein sequence ID" value="CAD8537968.1"/>
    <property type="molecule type" value="Transcribed_RNA"/>
</dbReference>
<sequence length="243" mass="26481">MECTGAAETSIEEEADVRREEPPPVAPSLARAAAEEGATRGTLLPRQLCARFDADFLAAHGALWAKISVVIGMHPDEATEPIVDAALAHGKPFAVLPCCVFPKSNTHRACRNGLPVLSHEQFCTYLQEKHPGIRRTRLSRMEGRNVLLWYLPDYCDVEEEMDQKGTRPKKGGETPEGQHGCDAEAADAARSGATSPRDRDVSGGIRAVRNWEVAGSRVICEQDAPRICTTCDDPPAGVWIRQV</sequence>
<feature type="region of interest" description="Disordered" evidence="1">
    <location>
        <begin position="1"/>
        <end position="26"/>
    </location>
</feature>
<feature type="compositionally biased region" description="Basic and acidic residues" evidence="1">
    <location>
        <begin position="162"/>
        <end position="173"/>
    </location>
</feature>
<name>A0A6U5HNL6_9EUKA</name>
<organism evidence="2">
    <name type="scientific">Calcidiscus leptoporus</name>
    <dbReference type="NCBI Taxonomy" id="127549"/>
    <lineage>
        <taxon>Eukaryota</taxon>
        <taxon>Haptista</taxon>
        <taxon>Haptophyta</taxon>
        <taxon>Prymnesiophyceae</taxon>
        <taxon>Coccolithales</taxon>
        <taxon>Calcidiscaceae</taxon>
        <taxon>Calcidiscus</taxon>
    </lineage>
</organism>